<evidence type="ECO:0000259" key="2">
    <source>
        <dbReference type="SMART" id="SM00998"/>
    </source>
</evidence>
<dbReference type="Gene3D" id="1.10.40.30">
    <property type="entry name" value="Fumarase/aspartase (C-terminal domain)"/>
    <property type="match status" value="1"/>
</dbReference>
<name>A0A921NVE8_9RHOB</name>
<accession>A0A921NVE8</accession>
<reference evidence="3" key="1">
    <citation type="submission" date="2013-03" db="EMBL/GenBank/DDBJ databases">
        <title>Genome Sequence of the Profundibacterium mesophilum strain KAUST100406-0324T from Red Sea, a novel genus in the family Rhodobacteraceae.</title>
        <authorList>
            <person name="Essack M."/>
            <person name="Alam I."/>
            <person name="Lafi F."/>
            <person name="Alawi W."/>
            <person name="Kamanu F."/>
            <person name="Al-Suwailem A."/>
            <person name="Lee O.O."/>
            <person name="Xu Y."/>
            <person name="Bajic V."/>
            <person name="Qian P.-Y."/>
            <person name="Archer J."/>
        </authorList>
    </citation>
    <scope>NUCLEOTIDE SEQUENCE</scope>
    <source>
        <strain evidence="3">KAUST100406-0324</strain>
    </source>
</reference>
<evidence type="ECO:0000313" key="3">
    <source>
        <dbReference type="EMBL" id="KAF0676225.1"/>
    </source>
</evidence>
<dbReference type="Pfam" id="PF00206">
    <property type="entry name" value="Lyase_1"/>
    <property type="match status" value="1"/>
</dbReference>
<dbReference type="GO" id="GO:0047472">
    <property type="term" value="F:3-carboxy-cis,cis-muconate cycloisomerase activity"/>
    <property type="evidence" value="ECO:0007669"/>
    <property type="project" value="UniProtKB-EC"/>
</dbReference>
<dbReference type="InterPro" id="IPR000362">
    <property type="entry name" value="Fumarate_lyase_fam"/>
</dbReference>
<dbReference type="OrthoDB" id="9768878at2"/>
<dbReference type="RefSeq" id="WP_159964818.1">
    <property type="nucleotide sequence ID" value="NZ_APKE01000015.1"/>
</dbReference>
<dbReference type="CDD" id="cd01597">
    <property type="entry name" value="pCLME"/>
    <property type="match status" value="1"/>
</dbReference>
<sequence length="447" mass="47139">MSGAPFASALYQGFWHDPRTGTLFTDSAEIRAMLLVWGALAEVQSEEGLIPDLAGPAIRRAAMEAAIDPGALSAQTARNGVVVPGLLEAFRAAIPGPEHRPFVHWGATSQDIMETGLVLRLRRALDLWEERLAAILETLGALARDHAETPMAGRTYGQLAAPTSFGAVAAEWGRPLLRHLDRLEEMRPRLLVVSLSGAAGTLSMMGAQGPRVRAGLAARLGLGDPEASWHAERDRIAELATWIAAVAGSLGKIGEDAGLLCQSGIEELSGGAAGASSTMPQKRNPVLPAQLAALARHAAGLSGLLQEGLVHRQQRDGAAWFGEWLALPPLCMALGRATQIAEELCAGLAPDITAMRAPLETPPGLIHAEALSFALAARLPRPEAQQEIKRLCAEAAAQGTPLADLLERDHPGGDWTALTRPETQLGDAPRQARAFADHAAQRAAARG</sequence>
<dbReference type="InterPro" id="IPR019468">
    <property type="entry name" value="AdenyloSucc_lyase_C"/>
</dbReference>
<keyword evidence="3" id="KW-0413">Isomerase</keyword>
<protein>
    <submittedName>
        <fullName evidence="3">3-carboxy-ciscis-muconate cycloisomerase</fullName>
        <ecNumber evidence="3">5.5.1.2</ecNumber>
    </submittedName>
</protein>
<evidence type="ECO:0000256" key="1">
    <source>
        <dbReference type="ARBA" id="ARBA00034772"/>
    </source>
</evidence>
<dbReference type="Proteomes" id="UP000698242">
    <property type="component" value="Unassembled WGS sequence"/>
</dbReference>
<dbReference type="InterPro" id="IPR008948">
    <property type="entry name" value="L-Aspartase-like"/>
</dbReference>
<dbReference type="PRINTS" id="PR00149">
    <property type="entry name" value="FUMRATELYASE"/>
</dbReference>
<evidence type="ECO:0000313" key="4">
    <source>
        <dbReference type="Proteomes" id="UP000698242"/>
    </source>
</evidence>
<dbReference type="Gene3D" id="1.20.200.10">
    <property type="entry name" value="Fumarase/aspartase (Central domain)"/>
    <property type="match status" value="1"/>
</dbReference>
<proteinExistence type="inferred from homology"/>
<dbReference type="PRINTS" id="PR00145">
    <property type="entry name" value="ARGSUCLYASE"/>
</dbReference>
<comment type="similarity">
    <text evidence="1">Belongs to the class-II fumarase/aspartase family.</text>
</comment>
<dbReference type="PANTHER" id="PTHR43172:SF2">
    <property type="entry name" value="ADENYLOSUCCINATE LYASE C-TERMINAL DOMAIN-CONTAINING PROTEIN"/>
    <property type="match status" value="1"/>
</dbReference>
<keyword evidence="4" id="KW-1185">Reference proteome</keyword>
<dbReference type="EC" id="5.5.1.2" evidence="3"/>
<dbReference type="InterPro" id="IPR022761">
    <property type="entry name" value="Fumarate_lyase_N"/>
</dbReference>
<gene>
    <name evidence="3" type="primary">pcaB</name>
    <name evidence="3" type="ORF">PMES_01382</name>
</gene>
<organism evidence="3 4">
    <name type="scientific">Profundibacterium mesophilum KAUST100406-0324</name>
    <dbReference type="NCBI Taxonomy" id="1037889"/>
    <lineage>
        <taxon>Bacteria</taxon>
        <taxon>Pseudomonadati</taxon>
        <taxon>Pseudomonadota</taxon>
        <taxon>Alphaproteobacteria</taxon>
        <taxon>Rhodobacterales</taxon>
        <taxon>Roseobacteraceae</taxon>
        <taxon>Profundibacterium</taxon>
    </lineage>
</organism>
<comment type="caution">
    <text evidence="3">The sequence shown here is derived from an EMBL/GenBank/DDBJ whole genome shotgun (WGS) entry which is preliminary data.</text>
</comment>
<dbReference type="SUPFAM" id="SSF48557">
    <property type="entry name" value="L-aspartase-like"/>
    <property type="match status" value="1"/>
</dbReference>
<dbReference type="SMART" id="SM00998">
    <property type="entry name" value="ADSL_C"/>
    <property type="match status" value="1"/>
</dbReference>
<dbReference type="PANTHER" id="PTHR43172">
    <property type="entry name" value="ADENYLOSUCCINATE LYASE"/>
    <property type="match status" value="1"/>
</dbReference>
<dbReference type="EMBL" id="APKE01000015">
    <property type="protein sequence ID" value="KAF0676225.1"/>
    <property type="molecule type" value="Genomic_DNA"/>
</dbReference>
<dbReference type="AlphaFoldDB" id="A0A921NVE8"/>
<feature type="domain" description="Adenylosuccinate lyase C-terminal" evidence="2">
    <location>
        <begin position="363"/>
        <end position="436"/>
    </location>
</feature>